<dbReference type="Proteomes" id="UP001138500">
    <property type="component" value="Unassembled WGS sequence"/>
</dbReference>
<evidence type="ECO:0000313" key="2">
    <source>
        <dbReference type="Proteomes" id="UP001138500"/>
    </source>
</evidence>
<protein>
    <submittedName>
        <fullName evidence="1">Uncharacterized protein</fullName>
    </submittedName>
</protein>
<name>A0A9W7VYM4_9PEZI</name>
<proteinExistence type="predicted"/>
<organism evidence="1 2">
    <name type="scientific">Teratosphaeria destructans</name>
    <dbReference type="NCBI Taxonomy" id="418781"/>
    <lineage>
        <taxon>Eukaryota</taxon>
        <taxon>Fungi</taxon>
        <taxon>Dikarya</taxon>
        <taxon>Ascomycota</taxon>
        <taxon>Pezizomycotina</taxon>
        <taxon>Dothideomycetes</taxon>
        <taxon>Dothideomycetidae</taxon>
        <taxon>Mycosphaerellales</taxon>
        <taxon>Teratosphaeriaceae</taxon>
        <taxon>Teratosphaeria</taxon>
    </lineage>
</organism>
<comment type="caution">
    <text evidence="1">The sequence shown here is derived from an EMBL/GenBank/DDBJ whole genome shotgun (WGS) entry which is preliminary data.</text>
</comment>
<sequence length="416" mass="46497">RLDTDSALAEVIDEALLIYIPEPEADNDTAAEDMMNMRDMMAMAPAPPSLDRVLPPELLAAICDHYTFGDADTLDILRATSTRLRDAAWSSYARYSLPFKLIPLTTRSIDALHYLATHDRVAAGVKYLRLSTWSPTGSAGHLIRPLSTALAQLRALHSLYIYDGAKFTSRNQLLPTSPDDTHRWQERGIKVIFTALHASGRDASLGCLSVQKPLPYTALDVRRGEMPLECGPHFDVLTSLRLDLKTWTTTDDPDGPSLLDRLPATLSTLCQSTPNLRSLDLRAPPTVTRPSWHPDSTHVADLHIPHLRHVSFVNIRGRHGRSNEHLKRFIRRHAATLTSLELIDCAFVNLTALVAFLAVEVPLERLVRRSPRMMGVAFSRLDGRGQPSVLIVGYVQKSVLDRAARYWELDLSRRLD</sequence>
<dbReference type="AlphaFoldDB" id="A0A9W7VYM4"/>
<gene>
    <name evidence="1" type="ORF">Tdes44962_MAKER10365</name>
</gene>
<reference evidence="1 2" key="1">
    <citation type="journal article" date="2018" name="IMA Fungus">
        <title>IMA Genome-F 10: Nine draft genome sequences of Claviceps purpurea s.lat., including C. arundinis, C. humidiphila, and C. cf. spartinae, pseudomolecules for the pitch canker pathogen Fusarium circinatum, draft genome of Davidsoniella eucalypti, Grosmannia galeiformis, Quambalaria eucalypti, and Teratosphaeria destructans.</title>
        <authorList>
            <person name="Wingfield B.D."/>
            <person name="Liu M."/>
            <person name="Nguyen H.D."/>
            <person name="Lane F.A."/>
            <person name="Morgan S.W."/>
            <person name="De Vos L."/>
            <person name="Wilken P.M."/>
            <person name="Duong T.A."/>
            <person name="Aylward J."/>
            <person name="Coetzee M.P."/>
            <person name="Dadej K."/>
            <person name="De Beer Z.W."/>
            <person name="Findlay W."/>
            <person name="Havenga M."/>
            <person name="Kolarik M."/>
            <person name="Menzies J.G."/>
            <person name="Naidoo K."/>
            <person name="Pochopski O."/>
            <person name="Shoukouhi P."/>
            <person name="Santana Q.C."/>
            <person name="Seifert K.A."/>
            <person name="Soal N."/>
            <person name="Steenkamp E.T."/>
            <person name="Tatham C.T."/>
            <person name="van der Nest M.A."/>
            <person name="Wingfield M.J."/>
        </authorList>
    </citation>
    <scope>NUCLEOTIDE SEQUENCE [LARGE SCALE GENOMIC DNA]</scope>
    <source>
        <strain evidence="1">CMW44962</strain>
    </source>
</reference>
<keyword evidence="2" id="KW-1185">Reference proteome</keyword>
<evidence type="ECO:0000313" key="1">
    <source>
        <dbReference type="EMBL" id="KAH9817430.1"/>
    </source>
</evidence>
<dbReference type="EMBL" id="RIBY02002381">
    <property type="protein sequence ID" value="KAH9817430.1"/>
    <property type="molecule type" value="Genomic_DNA"/>
</dbReference>
<accession>A0A9W7VYM4</accession>
<feature type="non-terminal residue" evidence="1">
    <location>
        <position position="1"/>
    </location>
</feature>
<dbReference type="OrthoDB" id="5279008at2759"/>
<reference evidence="1 2" key="2">
    <citation type="journal article" date="2021" name="Curr. Genet.">
        <title>Genetic response to nitrogen starvation in the aggressive Eucalyptus foliar pathogen Teratosphaeria destructans.</title>
        <authorList>
            <person name="Havenga M."/>
            <person name="Wingfield B.D."/>
            <person name="Wingfield M.J."/>
            <person name="Dreyer L.L."/>
            <person name="Roets F."/>
            <person name="Aylward J."/>
        </authorList>
    </citation>
    <scope>NUCLEOTIDE SEQUENCE [LARGE SCALE GENOMIC DNA]</scope>
    <source>
        <strain evidence="1">CMW44962</strain>
    </source>
</reference>